<keyword evidence="2" id="KW-0808">Transferase</keyword>
<accession>A0A5B6V0Y7</accession>
<dbReference type="PANTHER" id="PTHR33710">
    <property type="entry name" value="BNAC02G09200D PROTEIN"/>
    <property type="match status" value="1"/>
</dbReference>
<dbReference type="CDD" id="cd01650">
    <property type="entry name" value="RT_nLTR_like"/>
    <property type="match status" value="1"/>
</dbReference>
<name>A0A5B6V0Y7_9ROSI</name>
<organism evidence="2 3">
    <name type="scientific">Gossypium australe</name>
    <dbReference type="NCBI Taxonomy" id="47621"/>
    <lineage>
        <taxon>Eukaryota</taxon>
        <taxon>Viridiplantae</taxon>
        <taxon>Streptophyta</taxon>
        <taxon>Embryophyta</taxon>
        <taxon>Tracheophyta</taxon>
        <taxon>Spermatophyta</taxon>
        <taxon>Magnoliopsida</taxon>
        <taxon>eudicotyledons</taxon>
        <taxon>Gunneridae</taxon>
        <taxon>Pentapetalae</taxon>
        <taxon>rosids</taxon>
        <taxon>malvids</taxon>
        <taxon>Malvales</taxon>
        <taxon>Malvaceae</taxon>
        <taxon>Malvoideae</taxon>
        <taxon>Gossypium</taxon>
    </lineage>
</organism>
<dbReference type="Gene3D" id="3.60.10.10">
    <property type="entry name" value="Endonuclease/exonuclease/phosphatase"/>
    <property type="match status" value="1"/>
</dbReference>
<dbReference type="OrthoDB" id="999775at2759"/>
<comment type="caution">
    <text evidence="2">The sequence shown here is derived from an EMBL/GenBank/DDBJ whole genome shotgun (WGS) entry which is preliminary data.</text>
</comment>
<dbReference type="InterPro" id="IPR000477">
    <property type="entry name" value="RT_dom"/>
</dbReference>
<keyword evidence="2" id="KW-0695">RNA-directed DNA polymerase</keyword>
<dbReference type="GO" id="GO:0003964">
    <property type="term" value="F:RNA-directed DNA polymerase activity"/>
    <property type="evidence" value="ECO:0007669"/>
    <property type="project" value="UniProtKB-KW"/>
</dbReference>
<keyword evidence="2" id="KW-0548">Nucleotidyltransferase</keyword>
<dbReference type="SUPFAM" id="SSF56219">
    <property type="entry name" value="DNase I-like"/>
    <property type="match status" value="1"/>
</dbReference>
<feature type="domain" description="Reverse transcriptase" evidence="1">
    <location>
        <begin position="443"/>
        <end position="536"/>
    </location>
</feature>
<evidence type="ECO:0000313" key="2">
    <source>
        <dbReference type="EMBL" id="KAA3462797.1"/>
    </source>
</evidence>
<dbReference type="EMBL" id="SMMG02000009">
    <property type="protein sequence ID" value="KAA3462797.1"/>
    <property type="molecule type" value="Genomic_DNA"/>
</dbReference>
<gene>
    <name evidence="2" type="ORF">EPI10_029251</name>
</gene>
<dbReference type="Proteomes" id="UP000325315">
    <property type="component" value="Unassembled WGS sequence"/>
</dbReference>
<dbReference type="AlphaFoldDB" id="A0A5B6V0Y7"/>
<reference evidence="3" key="1">
    <citation type="journal article" date="2019" name="Plant Biotechnol. J.">
        <title>Genome sequencing of the Australian wild diploid species Gossypium australe highlights disease resistance and delayed gland morphogenesis.</title>
        <authorList>
            <person name="Cai Y."/>
            <person name="Cai X."/>
            <person name="Wang Q."/>
            <person name="Wang P."/>
            <person name="Zhang Y."/>
            <person name="Cai C."/>
            <person name="Xu Y."/>
            <person name="Wang K."/>
            <person name="Zhou Z."/>
            <person name="Wang C."/>
            <person name="Geng S."/>
            <person name="Li B."/>
            <person name="Dong Q."/>
            <person name="Hou Y."/>
            <person name="Wang H."/>
            <person name="Ai P."/>
            <person name="Liu Z."/>
            <person name="Yi F."/>
            <person name="Sun M."/>
            <person name="An G."/>
            <person name="Cheng J."/>
            <person name="Zhang Y."/>
            <person name="Shi Q."/>
            <person name="Xie Y."/>
            <person name="Shi X."/>
            <person name="Chang Y."/>
            <person name="Huang F."/>
            <person name="Chen Y."/>
            <person name="Hong S."/>
            <person name="Mi L."/>
            <person name="Sun Q."/>
            <person name="Zhang L."/>
            <person name="Zhou B."/>
            <person name="Peng R."/>
            <person name="Zhang X."/>
            <person name="Liu F."/>
        </authorList>
    </citation>
    <scope>NUCLEOTIDE SEQUENCE [LARGE SCALE GENOMIC DNA]</scope>
    <source>
        <strain evidence="3">cv. PA1801</strain>
    </source>
</reference>
<sequence>MERVRKRLGFTNGIEVDSDGSKGGLCLAWKGGVFVGLQSFSRRHIDVLANDQNEDQQWRFTGFYSSPYAREREDSWNLLRRLGQNEEQSWLVCGDFNEIMYGFEKKYGLPREEKRIEAFRNALEDCHLLDVGYSGNWFTWERGNLPETNIRERLGRGVANINLMFRFLETNIRHLVHSTSDHCPLLITTTNEGSRKRWETFRFESWWLTEETFETEVKIKWESATGDLLQKLEYLKSELGKWAAQMRLSRNRKKEYLSSKKDDNNLTELIDTKLQLNFEIDKDESYWEQRSRVNWLKLGDRNTTFFHSIATQKRRQSCIQKLQDSDGRETEDQQEMAAVARTYFQGLFQTEGEGQYEHILSGVERCISDEDNRRLAMPFTKEEIWEALIGMEATKAPGEDGLPAIFFQKLWHIFGNEVSYFCLQQFNGGMEVSRLDSTLIVLIPKKVRPTNLSHFRPISLCNVIYKIMAKTIANHFRGFLEKCINKAQSAFVPGRLISDNALIAYEILNVLKKKRTWRKGLMAVKRDMSKAYDRVE</sequence>
<evidence type="ECO:0000313" key="3">
    <source>
        <dbReference type="Proteomes" id="UP000325315"/>
    </source>
</evidence>
<dbReference type="InterPro" id="IPR036691">
    <property type="entry name" value="Endo/exonu/phosph_ase_sf"/>
</dbReference>
<dbReference type="PANTHER" id="PTHR33710:SF62">
    <property type="entry name" value="DUF4283 DOMAIN PROTEIN"/>
    <property type="match status" value="1"/>
</dbReference>
<dbReference type="Pfam" id="PF00078">
    <property type="entry name" value="RVT_1"/>
    <property type="match status" value="1"/>
</dbReference>
<evidence type="ECO:0000259" key="1">
    <source>
        <dbReference type="Pfam" id="PF00078"/>
    </source>
</evidence>
<proteinExistence type="predicted"/>
<protein>
    <submittedName>
        <fullName evidence="2">Reverse transcriptase</fullName>
    </submittedName>
</protein>
<keyword evidence="3" id="KW-1185">Reference proteome</keyword>